<name>A0A0D3HKT7_9ORYZ</name>
<dbReference type="EnsemblPlants" id="OBART11G10380.1">
    <property type="protein sequence ID" value="OBART11G10380.1"/>
    <property type="gene ID" value="OBART11G10380"/>
</dbReference>
<organism evidence="1">
    <name type="scientific">Oryza barthii</name>
    <dbReference type="NCBI Taxonomy" id="65489"/>
    <lineage>
        <taxon>Eukaryota</taxon>
        <taxon>Viridiplantae</taxon>
        <taxon>Streptophyta</taxon>
        <taxon>Embryophyta</taxon>
        <taxon>Tracheophyta</taxon>
        <taxon>Spermatophyta</taxon>
        <taxon>Magnoliopsida</taxon>
        <taxon>Liliopsida</taxon>
        <taxon>Poales</taxon>
        <taxon>Poaceae</taxon>
        <taxon>BOP clade</taxon>
        <taxon>Oryzoideae</taxon>
        <taxon>Oryzeae</taxon>
        <taxon>Oryzinae</taxon>
        <taxon>Oryza</taxon>
    </lineage>
</organism>
<sequence>MPLTVQTLAEAFIADERFLSLDFADLHAVYRREKMDMNFVAAWCMMQYMDAEKTKALIAQEQELEEIAGYKKGLHKTNVTSNLKVVSDITQANLSGYRTNQNCLELNIILALTTKTLKTCSGTFATSSTGECCHKVGLFFDPEGSLVISDEYKSLQGWNNTMPYCIR</sequence>
<dbReference type="Gramene" id="OBART11G10380.1">
    <property type="protein sequence ID" value="OBART11G10380.1"/>
    <property type="gene ID" value="OBART11G10380"/>
</dbReference>
<evidence type="ECO:0000313" key="2">
    <source>
        <dbReference type="Proteomes" id="UP000026960"/>
    </source>
</evidence>
<proteinExistence type="predicted"/>
<reference evidence="1" key="1">
    <citation type="journal article" date="2009" name="Rice">
        <title>De Novo Next Generation Sequencing of Plant Genomes.</title>
        <authorList>
            <person name="Rounsley S."/>
            <person name="Marri P.R."/>
            <person name="Yu Y."/>
            <person name="He R."/>
            <person name="Sisneros N."/>
            <person name="Goicoechea J.L."/>
            <person name="Lee S.J."/>
            <person name="Angelova A."/>
            <person name="Kudrna D."/>
            <person name="Luo M."/>
            <person name="Affourtit J."/>
            <person name="Desany B."/>
            <person name="Knight J."/>
            <person name="Niazi F."/>
            <person name="Egholm M."/>
            <person name="Wing R.A."/>
        </authorList>
    </citation>
    <scope>NUCLEOTIDE SEQUENCE [LARGE SCALE GENOMIC DNA]</scope>
    <source>
        <strain evidence="1">cv. IRGC 105608</strain>
    </source>
</reference>
<dbReference type="HOGENOM" id="CLU_1514403_0_0_1"/>
<evidence type="ECO:0000313" key="1">
    <source>
        <dbReference type="EnsemblPlants" id="OBART11G10380.1"/>
    </source>
</evidence>
<dbReference type="Proteomes" id="UP000026960">
    <property type="component" value="Chromosome 11"/>
</dbReference>
<dbReference type="PaxDb" id="65489-OBART11G10380.1"/>
<accession>A0A0D3HKT7</accession>
<reference evidence="1" key="2">
    <citation type="submission" date="2015-03" db="UniProtKB">
        <authorList>
            <consortium name="EnsemblPlants"/>
        </authorList>
    </citation>
    <scope>IDENTIFICATION</scope>
</reference>
<protein>
    <submittedName>
        <fullName evidence="1">Uncharacterized protein</fullName>
    </submittedName>
</protein>
<keyword evidence="2" id="KW-1185">Reference proteome</keyword>
<dbReference type="AlphaFoldDB" id="A0A0D3HKT7"/>